<keyword evidence="2 7" id="KW-0808">Transferase</keyword>
<dbReference type="SUPFAM" id="SSF53067">
    <property type="entry name" value="Actin-like ATPase domain"/>
    <property type="match status" value="1"/>
</dbReference>
<dbReference type="PANTHER" id="PTHR12280">
    <property type="entry name" value="PANTOTHENATE KINASE"/>
    <property type="match status" value="1"/>
</dbReference>
<protein>
    <submittedName>
        <fullName evidence="7">Type II pantothenate kinase</fullName>
        <ecNumber evidence="7">2.7.1.33</ecNumber>
    </submittedName>
</protein>
<proteinExistence type="predicted"/>
<dbReference type="Gene3D" id="3.30.420.40">
    <property type="match status" value="1"/>
</dbReference>
<organism evidence="7 8">
    <name type="scientific">Cytobacillus spartinae</name>
    <dbReference type="NCBI Taxonomy" id="3299023"/>
    <lineage>
        <taxon>Bacteria</taxon>
        <taxon>Bacillati</taxon>
        <taxon>Bacillota</taxon>
        <taxon>Bacilli</taxon>
        <taxon>Bacillales</taxon>
        <taxon>Bacillaceae</taxon>
        <taxon>Cytobacillus</taxon>
    </lineage>
</organism>
<keyword evidence="5" id="KW-0067">ATP-binding</keyword>
<evidence type="ECO:0000256" key="4">
    <source>
        <dbReference type="ARBA" id="ARBA00022777"/>
    </source>
</evidence>
<evidence type="ECO:0000313" key="7">
    <source>
        <dbReference type="EMBL" id="MFE8699229.1"/>
    </source>
</evidence>
<keyword evidence="3" id="KW-0547">Nucleotide-binding</keyword>
<reference evidence="7 8" key="1">
    <citation type="submission" date="2024-08" db="EMBL/GenBank/DDBJ databases">
        <title>Two novel Cytobacillus novel species.</title>
        <authorList>
            <person name="Liu G."/>
        </authorList>
    </citation>
    <scope>NUCLEOTIDE SEQUENCE [LARGE SCALE GENOMIC DNA]</scope>
    <source>
        <strain evidence="7 8">FJAT-54145</strain>
    </source>
</reference>
<keyword evidence="1" id="KW-0963">Cytoplasm</keyword>
<name>A0ABW6K4Y8_9BACI</name>
<dbReference type="PIRSF" id="PIRSF036940">
    <property type="entry name" value="PanK_bac_aCoA"/>
    <property type="match status" value="1"/>
</dbReference>
<evidence type="ECO:0000256" key="1">
    <source>
        <dbReference type="ARBA" id="ARBA00022490"/>
    </source>
</evidence>
<dbReference type="InterPro" id="IPR043129">
    <property type="entry name" value="ATPase_NBD"/>
</dbReference>
<dbReference type="InterPro" id="IPR004567">
    <property type="entry name" value="Type_II_PanK"/>
</dbReference>
<dbReference type="EMBL" id="JBIACK010000001">
    <property type="protein sequence ID" value="MFE8699229.1"/>
    <property type="molecule type" value="Genomic_DNA"/>
</dbReference>
<accession>A0ABW6K4Y8</accession>
<dbReference type="InterPro" id="IPR011602">
    <property type="entry name" value="Type_II_PanK_bac"/>
</dbReference>
<dbReference type="EC" id="2.7.1.33" evidence="7"/>
<comment type="caution">
    <text evidence="7">The sequence shown here is derived from an EMBL/GenBank/DDBJ whole genome shotgun (WGS) entry which is preliminary data.</text>
</comment>
<dbReference type="GO" id="GO:0004594">
    <property type="term" value="F:pantothenate kinase activity"/>
    <property type="evidence" value="ECO:0007669"/>
    <property type="project" value="UniProtKB-EC"/>
</dbReference>
<keyword evidence="8" id="KW-1185">Reference proteome</keyword>
<dbReference type="Pfam" id="PF03630">
    <property type="entry name" value="Fumble"/>
    <property type="match status" value="1"/>
</dbReference>
<dbReference type="NCBIfam" id="NF009842">
    <property type="entry name" value="PRK13317.1"/>
    <property type="match status" value="1"/>
</dbReference>
<sequence>MRQRIGIDAGGSLVKICYEQNNQLHYRKHHYHEMEDVLKWLNLVTPNANYKLTGGKAGILQEKYFANVSVVPEFQATCEGAIFLTKAASLSLERYLLVNVGTGTSWYIINGDQHKRIFGSGVGGGTFLGLGSILAGETAFSSFVDLSNSGNREKVDLLVKDIYGPNKPPINGDLTASNFAKGRTDQSHKSDDLASLTNMISETIVLLTSQLAINNEVDIVIFIGSTVSGHPKLKESLHFYTNMLGLKSFNLDHGEYSGAVGALLTI</sequence>
<keyword evidence="4 7" id="KW-0418">Kinase</keyword>
<evidence type="ECO:0000256" key="5">
    <source>
        <dbReference type="ARBA" id="ARBA00022840"/>
    </source>
</evidence>
<evidence type="ECO:0000313" key="8">
    <source>
        <dbReference type="Proteomes" id="UP001601059"/>
    </source>
</evidence>
<evidence type="ECO:0000256" key="3">
    <source>
        <dbReference type="ARBA" id="ARBA00022741"/>
    </source>
</evidence>
<dbReference type="Proteomes" id="UP001601059">
    <property type="component" value="Unassembled WGS sequence"/>
</dbReference>
<dbReference type="PANTHER" id="PTHR12280:SF20">
    <property type="entry name" value="4'-PHOSPHOPANTETHEINE PHOSPHATASE"/>
    <property type="match status" value="1"/>
</dbReference>
<evidence type="ECO:0000256" key="6">
    <source>
        <dbReference type="ARBA" id="ARBA00022993"/>
    </source>
</evidence>
<keyword evidence="6" id="KW-0173">Coenzyme A biosynthesis</keyword>
<dbReference type="CDD" id="cd24085">
    <property type="entry name" value="ASKHA_NBD_PanK-II_bac"/>
    <property type="match status" value="1"/>
</dbReference>
<dbReference type="RefSeq" id="WP_389357263.1">
    <property type="nucleotide sequence ID" value="NZ_JBIACK010000001.1"/>
</dbReference>
<evidence type="ECO:0000256" key="2">
    <source>
        <dbReference type="ARBA" id="ARBA00022679"/>
    </source>
</evidence>
<gene>
    <name evidence="7" type="primary">coaW</name>
    <name evidence="7" type="ORF">ACFYKX_01195</name>
</gene>